<evidence type="ECO:0000313" key="3">
    <source>
        <dbReference type="Proteomes" id="UP000621307"/>
    </source>
</evidence>
<feature type="region of interest" description="Disordered" evidence="1">
    <location>
        <begin position="81"/>
        <end position="113"/>
    </location>
</feature>
<dbReference type="EMBL" id="JACJQL010000004">
    <property type="protein sequence ID" value="MBD2250562.1"/>
    <property type="molecule type" value="Genomic_DNA"/>
</dbReference>
<feature type="compositionally biased region" description="Basic and acidic residues" evidence="1">
    <location>
        <begin position="86"/>
        <end position="113"/>
    </location>
</feature>
<dbReference type="Pfam" id="PF11218">
    <property type="entry name" value="DUF3011"/>
    <property type="match status" value="1"/>
</dbReference>
<keyword evidence="3" id="KW-1185">Reference proteome</keyword>
<protein>
    <submittedName>
        <fullName evidence="2">DUF3011 domain-containing protein</fullName>
    </submittedName>
</protein>
<proteinExistence type="predicted"/>
<comment type="caution">
    <text evidence="2">The sequence shown here is derived from an EMBL/GenBank/DDBJ whole genome shotgun (WGS) entry which is preliminary data.</text>
</comment>
<gene>
    <name evidence="2" type="ORF">H6G14_04465</name>
</gene>
<reference evidence="2 3" key="1">
    <citation type="journal article" date="2020" name="ISME J.">
        <title>Comparative genomics reveals insights into cyanobacterial evolution and habitat adaptation.</title>
        <authorList>
            <person name="Chen M.Y."/>
            <person name="Teng W.K."/>
            <person name="Zhao L."/>
            <person name="Hu C.X."/>
            <person name="Zhou Y.K."/>
            <person name="Han B.P."/>
            <person name="Song L.R."/>
            <person name="Shu W.S."/>
        </authorList>
    </citation>
    <scope>NUCLEOTIDE SEQUENCE [LARGE SCALE GENOMIC DNA]</scope>
    <source>
        <strain evidence="2 3">FACHB-3921</strain>
    </source>
</reference>
<name>A0ABR8B8Y4_9NOSO</name>
<sequence>MVTSISIGTMLSVAPPASAQQIVTCESRNNRRNVCIAPSTGRVRLVRQLSNASCRGNWGQNRNRIWVRNGCRAEFSVANSRYGRGGRYDRDSRYNRDRDRDSRYNRDDRYNRW</sequence>
<dbReference type="InterPro" id="IPR021381">
    <property type="entry name" value="DUF3011"/>
</dbReference>
<organism evidence="2 3">
    <name type="scientific">Nostoc parmelioides FACHB-3921</name>
    <dbReference type="NCBI Taxonomy" id="2692909"/>
    <lineage>
        <taxon>Bacteria</taxon>
        <taxon>Bacillati</taxon>
        <taxon>Cyanobacteriota</taxon>
        <taxon>Cyanophyceae</taxon>
        <taxon>Nostocales</taxon>
        <taxon>Nostocaceae</taxon>
        <taxon>Nostoc</taxon>
    </lineage>
</organism>
<evidence type="ECO:0000313" key="2">
    <source>
        <dbReference type="EMBL" id="MBD2250562.1"/>
    </source>
</evidence>
<dbReference type="Proteomes" id="UP000621307">
    <property type="component" value="Unassembled WGS sequence"/>
</dbReference>
<accession>A0ABR8B8Y4</accession>
<evidence type="ECO:0000256" key="1">
    <source>
        <dbReference type="SAM" id="MobiDB-lite"/>
    </source>
</evidence>